<dbReference type="Proteomes" id="UP000018144">
    <property type="component" value="Unassembled WGS sequence"/>
</dbReference>
<sequence>MAYKVSVHFNSLKTRSSLSNLSSKFVHVANKPNSTYKWNPMGHQCGVCKKAIKRRCMTQEHMEVCFGYHETLMMFGHAEDCRYCQHEKRVRREKQADIDAAHRQGNLRAKIKAEKAKLEWECNTEHEKNKRRRGFEESKWNTRVVSSDSDQSYLEF</sequence>
<feature type="region of interest" description="Disordered" evidence="1">
    <location>
        <begin position="131"/>
        <end position="156"/>
    </location>
</feature>
<evidence type="ECO:0000313" key="3">
    <source>
        <dbReference type="Proteomes" id="UP000018144"/>
    </source>
</evidence>
<gene>
    <name evidence="2" type="ORF">PCON_05292</name>
</gene>
<protein>
    <submittedName>
        <fullName evidence="2">Uncharacterized protein</fullName>
    </submittedName>
</protein>
<evidence type="ECO:0000313" key="2">
    <source>
        <dbReference type="EMBL" id="CCX05705.1"/>
    </source>
</evidence>
<feature type="compositionally biased region" description="Polar residues" evidence="1">
    <location>
        <begin position="141"/>
        <end position="156"/>
    </location>
</feature>
<evidence type="ECO:0000256" key="1">
    <source>
        <dbReference type="SAM" id="MobiDB-lite"/>
    </source>
</evidence>
<organism evidence="2 3">
    <name type="scientific">Pyronema omphalodes (strain CBS 100304)</name>
    <name type="common">Pyronema confluens</name>
    <dbReference type="NCBI Taxonomy" id="1076935"/>
    <lineage>
        <taxon>Eukaryota</taxon>
        <taxon>Fungi</taxon>
        <taxon>Dikarya</taxon>
        <taxon>Ascomycota</taxon>
        <taxon>Pezizomycotina</taxon>
        <taxon>Pezizomycetes</taxon>
        <taxon>Pezizales</taxon>
        <taxon>Pyronemataceae</taxon>
        <taxon>Pyronema</taxon>
    </lineage>
</organism>
<accession>U4L6Q2</accession>
<reference evidence="2 3" key="1">
    <citation type="journal article" date="2013" name="PLoS Genet.">
        <title>The genome and development-dependent transcriptomes of Pyronema confluens: a window into fungal evolution.</title>
        <authorList>
            <person name="Traeger S."/>
            <person name="Altegoer F."/>
            <person name="Freitag M."/>
            <person name="Gabaldon T."/>
            <person name="Kempken F."/>
            <person name="Kumar A."/>
            <person name="Marcet-Houben M."/>
            <person name="Poggeler S."/>
            <person name="Stajich J.E."/>
            <person name="Nowrousian M."/>
        </authorList>
    </citation>
    <scope>NUCLEOTIDE SEQUENCE [LARGE SCALE GENOMIC DNA]</scope>
    <source>
        <strain evidence="3">CBS 100304</strain>
        <tissue evidence="2">Vegetative mycelium</tissue>
    </source>
</reference>
<feature type="compositionally biased region" description="Basic and acidic residues" evidence="1">
    <location>
        <begin position="131"/>
        <end position="140"/>
    </location>
</feature>
<dbReference type="AlphaFoldDB" id="U4L6Q2"/>
<dbReference type="OrthoDB" id="10290567at2759"/>
<keyword evidence="3" id="KW-1185">Reference proteome</keyword>
<proteinExistence type="predicted"/>
<dbReference type="EMBL" id="HF935266">
    <property type="protein sequence ID" value="CCX05705.1"/>
    <property type="molecule type" value="Genomic_DNA"/>
</dbReference>
<name>U4L6Q2_PYROM</name>